<evidence type="ECO:0000313" key="1">
    <source>
        <dbReference type="EMBL" id="ADO67254.1"/>
    </source>
</evidence>
<dbReference type="KEGG" id="vg:9887623"/>
<dbReference type="GeneID" id="9887623"/>
<organism evidence="1 2">
    <name type="scientific">Cafeteria roenbergensis virus (strain BV-PW1)</name>
    <name type="common">CroV</name>
    <dbReference type="NCBI Taxonomy" id="693272"/>
    <lineage>
        <taxon>Viruses</taxon>
        <taxon>Varidnaviria</taxon>
        <taxon>Bamfordvirae</taxon>
        <taxon>Nucleocytoviricota</taxon>
        <taxon>Megaviricetes</taxon>
        <taxon>Imitervirales</taxon>
        <taxon>Mimiviridae</taxon>
        <taxon>Aliimimivirinae</taxon>
        <taxon>Rheavirus</taxon>
        <taxon>Rheavirus sinusmexicani</taxon>
    </lineage>
</organism>
<reference evidence="1 2" key="1">
    <citation type="journal article" date="2010" name="Proc. Natl. Acad. Sci. U.S.A.">
        <title>Giant virus with a remarkable complement of genes infects marine zooplankton.</title>
        <authorList>
            <person name="Fischer M.G."/>
            <person name="Allen M.J."/>
            <person name="Wilson W.H."/>
            <person name="Suttle C.A."/>
        </authorList>
    </citation>
    <scope>NUCLEOTIDE SEQUENCE [LARGE SCALE GENOMIC DNA]</scope>
    <source>
        <strain evidence="1 2">BV-PW1</strain>
    </source>
</reference>
<organismHost>
    <name type="scientific">Cafeteria roenbergensis</name>
    <name type="common">Marine flagellate</name>
    <dbReference type="NCBI Taxonomy" id="33653"/>
</organismHost>
<sequence>MDLVTNVIIFVTQLYTKLYGDVYKGYYKNNTYYKPMFLENYMYLLPSYFNHLYGKIFNINYLYQKNNLLYLSNIKESIQLIPPVLSFNINNIESKNLVTGFSNNIPFKYIFMYYGVLLPTSINYKYIKSGVQIKEINSNEILEKSLTDILN</sequence>
<protein>
    <submittedName>
        <fullName evidence="1">Uncharacterized protein</fullName>
    </submittedName>
</protein>
<dbReference type="RefSeq" id="YP_003969853.1">
    <property type="nucleotide sequence ID" value="NC_014637.1"/>
</dbReference>
<accession>E3T4Z1</accession>
<proteinExistence type="predicted"/>
<keyword evidence="2" id="KW-1185">Reference proteome</keyword>
<dbReference type="EMBL" id="GU244497">
    <property type="protein sequence ID" value="ADO67254.1"/>
    <property type="molecule type" value="Genomic_DNA"/>
</dbReference>
<name>E3T4Z1_CROVB</name>
<evidence type="ECO:0000313" key="2">
    <source>
        <dbReference type="Proteomes" id="UP000029781"/>
    </source>
</evidence>
<dbReference type="Proteomes" id="UP000029781">
    <property type="component" value="Segment"/>
</dbReference>
<gene>
    <name evidence="1" type="ORF">crov221</name>
</gene>